<proteinExistence type="predicted"/>
<protein>
    <submittedName>
        <fullName evidence="1">Uncharacterized protein</fullName>
    </submittedName>
</protein>
<dbReference type="Proteomes" id="UP000235965">
    <property type="component" value="Unassembled WGS sequence"/>
</dbReference>
<evidence type="ECO:0000313" key="1">
    <source>
        <dbReference type="EMBL" id="PNF30001.1"/>
    </source>
</evidence>
<dbReference type="AlphaFoldDB" id="A0A2J7QN39"/>
<name>A0A2J7QN39_9NEOP</name>
<organism evidence="1 2">
    <name type="scientific">Cryptotermes secundus</name>
    <dbReference type="NCBI Taxonomy" id="105785"/>
    <lineage>
        <taxon>Eukaryota</taxon>
        <taxon>Metazoa</taxon>
        <taxon>Ecdysozoa</taxon>
        <taxon>Arthropoda</taxon>
        <taxon>Hexapoda</taxon>
        <taxon>Insecta</taxon>
        <taxon>Pterygota</taxon>
        <taxon>Neoptera</taxon>
        <taxon>Polyneoptera</taxon>
        <taxon>Dictyoptera</taxon>
        <taxon>Blattodea</taxon>
        <taxon>Blattoidea</taxon>
        <taxon>Termitoidae</taxon>
        <taxon>Kalotermitidae</taxon>
        <taxon>Cryptotermitinae</taxon>
        <taxon>Cryptotermes</taxon>
    </lineage>
</organism>
<sequence>MNFSVHFDFSRSYTFGRTPWAGDQLVARPLPVHKHRKTNTNLVPILSHIKPVNTIPSYLSNIHFNIVHPPFPTNILYAFLVSLIRATRPAHLILLDLIILIILGEEYKL</sequence>
<gene>
    <name evidence="1" type="ORF">B7P43_G06209</name>
</gene>
<keyword evidence="2" id="KW-1185">Reference proteome</keyword>
<dbReference type="EMBL" id="NEVH01013200">
    <property type="protein sequence ID" value="PNF30001.1"/>
    <property type="molecule type" value="Genomic_DNA"/>
</dbReference>
<evidence type="ECO:0000313" key="2">
    <source>
        <dbReference type="Proteomes" id="UP000235965"/>
    </source>
</evidence>
<comment type="caution">
    <text evidence="1">The sequence shown here is derived from an EMBL/GenBank/DDBJ whole genome shotgun (WGS) entry which is preliminary data.</text>
</comment>
<dbReference type="InParanoid" id="A0A2J7QN39"/>
<reference evidence="1 2" key="1">
    <citation type="submission" date="2017-12" db="EMBL/GenBank/DDBJ databases">
        <title>Hemimetabolous genomes reveal molecular basis of termite eusociality.</title>
        <authorList>
            <person name="Harrison M.C."/>
            <person name="Jongepier E."/>
            <person name="Robertson H.M."/>
            <person name="Arning N."/>
            <person name="Bitard-Feildel T."/>
            <person name="Chao H."/>
            <person name="Childers C.P."/>
            <person name="Dinh H."/>
            <person name="Doddapaneni H."/>
            <person name="Dugan S."/>
            <person name="Gowin J."/>
            <person name="Greiner C."/>
            <person name="Han Y."/>
            <person name="Hu H."/>
            <person name="Hughes D.S.T."/>
            <person name="Huylmans A.-K."/>
            <person name="Kemena C."/>
            <person name="Kremer L.P.M."/>
            <person name="Lee S.L."/>
            <person name="Lopez-Ezquerra A."/>
            <person name="Mallet L."/>
            <person name="Monroy-Kuhn J.M."/>
            <person name="Moser A."/>
            <person name="Murali S.C."/>
            <person name="Muzny D.M."/>
            <person name="Otani S."/>
            <person name="Piulachs M.-D."/>
            <person name="Poelchau M."/>
            <person name="Qu J."/>
            <person name="Schaub F."/>
            <person name="Wada-Katsumata A."/>
            <person name="Worley K.C."/>
            <person name="Xie Q."/>
            <person name="Ylla G."/>
            <person name="Poulsen M."/>
            <person name="Gibbs R.A."/>
            <person name="Schal C."/>
            <person name="Richards S."/>
            <person name="Belles X."/>
            <person name="Korb J."/>
            <person name="Bornberg-Bauer E."/>
        </authorList>
    </citation>
    <scope>NUCLEOTIDE SEQUENCE [LARGE SCALE GENOMIC DNA]</scope>
    <source>
        <tissue evidence="1">Whole body</tissue>
    </source>
</reference>
<accession>A0A2J7QN39</accession>